<sequence length="112" mass="12441">MLRGQIWLYRADPTVGDEIGKTRPCVIVSNDEIGVLRLKVIVLITGWNDVFAKVPWMVRIEPTPENGLSKLSVADAFQVRSVSQERLIKQVGTVSEKTIQELGQALAIVLNL</sequence>
<evidence type="ECO:0000256" key="3">
    <source>
        <dbReference type="PIRNR" id="PIRNR033490"/>
    </source>
</evidence>
<accession>A0ABR9UJA7</accession>
<dbReference type="InterPro" id="IPR011067">
    <property type="entry name" value="Plasmid_toxin/cell-grow_inhib"/>
</dbReference>
<dbReference type="Pfam" id="PF02452">
    <property type="entry name" value="PemK_toxin"/>
    <property type="match status" value="1"/>
</dbReference>
<dbReference type="PIRSF" id="PIRSF033490">
    <property type="entry name" value="MazF"/>
    <property type="match status" value="1"/>
</dbReference>
<evidence type="ECO:0000256" key="1">
    <source>
        <dbReference type="ARBA" id="ARBA00007521"/>
    </source>
</evidence>
<name>A0ABR9UJA7_9CYAN</name>
<evidence type="ECO:0000256" key="2">
    <source>
        <dbReference type="ARBA" id="ARBA00022649"/>
    </source>
</evidence>
<comment type="caution">
    <text evidence="4">The sequence shown here is derived from an EMBL/GenBank/DDBJ whole genome shotgun (WGS) entry which is preliminary data.</text>
</comment>
<keyword evidence="3" id="KW-0540">Nuclease</keyword>
<dbReference type="EMBL" id="JADEWU010000107">
    <property type="protein sequence ID" value="MBE9146540.1"/>
    <property type="molecule type" value="Genomic_DNA"/>
</dbReference>
<keyword evidence="3" id="KW-0255">Endonuclease</keyword>
<reference evidence="4 5" key="1">
    <citation type="submission" date="2020-10" db="EMBL/GenBank/DDBJ databases">
        <authorList>
            <person name="Castelo-Branco R."/>
            <person name="Eusebio N."/>
            <person name="Adriana R."/>
            <person name="Vieira A."/>
            <person name="Brugerolle De Fraissinette N."/>
            <person name="Rezende De Castro R."/>
            <person name="Schneider M.P."/>
            <person name="Vasconcelos V."/>
            <person name="Leao P.N."/>
        </authorList>
    </citation>
    <scope>NUCLEOTIDE SEQUENCE [LARGE SCALE GENOMIC DNA]</scope>
    <source>
        <strain evidence="4 5">LEGE 06226</strain>
    </source>
</reference>
<keyword evidence="5" id="KW-1185">Reference proteome</keyword>
<dbReference type="Proteomes" id="UP000640725">
    <property type="component" value="Unassembled WGS sequence"/>
</dbReference>
<evidence type="ECO:0000313" key="4">
    <source>
        <dbReference type="EMBL" id="MBE9146540.1"/>
    </source>
</evidence>
<dbReference type="Gene3D" id="2.30.30.110">
    <property type="match status" value="1"/>
</dbReference>
<comment type="function">
    <text evidence="3">Toxic component of a type II toxin-antitoxin (TA) system.</text>
</comment>
<proteinExistence type="inferred from homology"/>
<keyword evidence="3" id="KW-0378">Hydrolase</keyword>
<keyword evidence="2" id="KW-1277">Toxin-antitoxin system</keyword>
<protein>
    <recommendedName>
        <fullName evidence="3">mRNA interferase</fullName>
        <ecNumber evidence="3">3.1.-.-</ecNumber>
    </recommendedName>
</protein>
<evidence type="ECO:0000313" key="5">
    <source>
        <dbReference type="Proteomes" id="UP000640725"/>
    </source>
</evidence>
<dbReference type="RefSeq" id="WP_193871866.1">
    <property type="nucleotide sequence ID" value="NZ_JADEWU010000107.1"/>
</dbReference>
<dbReference type="EC" id="3.1.-.-" evidence="3"/>
<dbReference type="InterPro" id="IPR003477">
    <property type="entry name" value="PemK-like"/>
</dbReference>
<dbReference type="SUPFAM" id="SSF50118">
    <property type="entry name" value="Cell growth inhibitor/plasmid maintenance toxic component"/>
    <property type="match status" value="1"/>
</dbReference>
<organism evidence="4 5">
    <name type="scientific">Planktothrix mougeotii LEGE 06226</name>
    <dbReference type="NCBI Taxonomy" id="1828728"/>
    <lineage>
        <taxon>Bacteria</taxon>
        <taxon>Bacillati</taxon>
        <taxon>Cyanobacteriota</taxon>
        <taxon>Cyanophyceae</taxon>
        <taxon>Oscillatoriophycideae</taxon>
        <taxon>Oscillatoriales</taxon>
        <taxon>Microcoleaceae</taxon>
        <taxon>Planktothrix</taxon>
    </lineage>
</organism>
<dbReference type="PANTHER" id="PTHR33988">
    <property type="entry name" value="ENDORIBONUCLEASE MAZF-RELATED"/>
    <property type="match status" value="1"/>
</dbReference>
<comment type="similarity">
    <text evidence="1 3">Belongs to the PemK/MazF family.</text>
</comment>
<gene>
    <name evidence="4" type="ORF">IQ236_25430</name>
</gene>